<accession>A0A3N1D3U6</accession>
<gene>
    <name evidence="2" type="ORF">EDD29_5859</name>
</gene>
<evidence type="ECO:0000313" key="3">
    <source>
        <dbReference type="Proteomes" id="UP000272400"/>
    </source>
</evidence>
<feature type="domain" description="N-acetyltransferase" evidence="1">
    <location>
        <begin position="1"/>
        <end position="156"/>
    </location>
</feature>
<comment type="caution">
    <text evidence="2">The sequence shown here is derived from an EMBL/GenBank/DDBJ whole genome shotgun (WGS) entry which is preliminary data.</text>
</comment>
<keyword evidence="3" id="KW-1185">Reference proteome</keyword>
<dbReference type="OrthoDB" id="572496at2"/>
<organism evidence="2 3">
    <name type="scientific">Actinocorallia herbida</name>
    <dbReference type="NCBI Taxonomy" id="58109"/>
    <lineage>
        <taxon>Bacteria</taxon>
        <taxon>Bacillati</taxon>
        <taxon>Actinomycetota</taxon>
        <taxon>Actinomycetes</taxon>
        <taxon>Streptosporangiales</taxon>
        <taxon>Thermomonosporaceae</taxon>
        <taxon>Actinocorallia</taxon>
    </lineage>
</organism>
<dbReference type="AlphaFoldDB" id="A0A3N1D3U6"/>
<dbReference type="InterPro" id="IPR016181">
    <property type="entry name" value="Acyl_CoA_acyltransferase"/>
</dbReference>
<reference evidence="2 3" key="1">
    <citation type="submission" date="2018-11" db="EMBL/GenBank/DDBJ databases">
        <title>Sequencing the genomes of 1000 actinobacteria strains.</title>
        <authorList>
            <person name="Klenk H.-P."/>
        </authorList>
    </citation>
    <scope>NUCLEOTIDE SEQUENCE [LARGE SCALE GENOMIC DNA]</scope>
    <source>
        <strain evidence="2 3">DSM 44254</strain>
    </source>
</reference>
<evidence type="ECO:0000313" key="2">
    <source>
        <dbReference type="EMBL" id="ROO88197.1"/>
    </source>
</evidence>
<name>A0A3N1D3U6_9ACTN</name>
<dbReference type="PROSITE" id="PS51186">
    <property type="entry name" value="GNAT"/>
    <property type="match status" value="1"/>
</dbReference>
<dbReference type="InterPro" id="IPR000182">
    <property type="entry name" value="GNAT_dom"/>
</dbReference>
<dbReference type="Pfam" id="PF13508">
    <property type="entry name" value="Acetyltransf_7"/>
    <property type="match status" value="1"/>
</dbReference>
<protein>
    <recommendedName>
        <fullName evidence="1">N-acetyltransferase domain-containing protein</fullName>
    </recommendedName>
</protein>
<sequence length="156" mass="16766">MKARWAEARDLGVLPGIEASGDALFAEAGIVFEAGPTVIEQVAGTARVLVVGDPPLGFAALSDVDGLPYLEQISVAADRLGKGFGAVLLRAAIAESGDGLTLLTFRDVPWNGPWYRHFGFEELPPSAWGPRLREHWQAEIDAGLHELGPRLAMRRP</sequence>
<proteinExistence type="predicted"/>
<dbReference type="GO" id="GO:0016747">
    <property type="term" value="F:acyltransferase activity, transferring groups other than amino-acyl groups"/>
    <property type="evidence" value="ECO:0007669"/>
    <property type="project" value="InterPro"/>
</dbReference>
<dbReference type="EMBL" id="RJKE01000001">
    <property type="protein sequence ID" value="ROO88197.1"/>
    <property type="molecule type" value="Genomic_DNA"/>
</dbReference>
<dbReference type="Gene3D" id="3.40.630.30">
    <property type="match status" value="1"/>
</dbReference>
<dbReference type="RefSeq" id="WP_123667464.1">
    <property type="nucleotide sequence ID" value="NZ_RJKE01000001.1"/>
</dbReference>
<dbReference type="Proteomes" id="UP000272400">
    <property type="component" value="Unassembled WGS sequence"/>
</dbReference>
<dbReference type="SUPFAM" id="SSF55729">
    <property type="entry name" value="Acyl-CoA N-acyltransferases (Nat)"/>
    <property type="match status" value="1"/>
</dbReference>
<evidence type="ECO:0000259" key="1">
    <source>
        <dbReference type="PROSITE" id="PS51186"/>
    </source>
</evidence>